<name>A0A1S1Q0Z0_9ACTN</name>
<keyword evidence="1" id="KW-0677">Repeat</keyword>
<accession>A0A1S1Q0Z0</accession>
<keyword evidence="4" id="KW-1185">Reference proteome</keyword>
<evidence type="ECO:0000259" key="2">
    <source>
        <dbReference type="PROSITE" id="PS51903"/>
    </source>
</evidence>
<protein>
    <submittedName>
        <fullName evidence="3">Peptidase</fullName>
    </submittedName>
</protein>
<evidence type="ECO:0000256" key="1">
    <source>
        <dbReference type="PROSITE-ProRule" id="PRU01251"/>
    </source>
</evidence>
<proteinExistence type="predicted"/>
<dbReference type="PROSITE" id="PS51903">
    <property type="entry name" value="CLP_R"/>
    <property type="match status" value="1"/>
</dbReference>
<organism evidence="3 4">
    <name type="scientific">Parafrankia soli</name>
    <dbReference type="NCBI Taxonomy" id="2599596"/>
    <lineage>
        <taxon>Bacteria</taxon>
        <taxon>Bacillati</taxon>
        <taxon>Actinomycetota</taxon>
        <taxon>Actinomycetes</taxon>
        <taxon>Frankiales</taxon>
        <taxon>Frankiaceae</taxon>
        <taxon>Parafrankia</taxon>
    </lineage>
</organism>
<dbReference type="Proteomes" id="UP000179769">
    <property type="component" value="Unassembled WGS sequence"/>
</dbReference>
<dbReference type="AlphaFoldDB" id="A0A1S1Q0Z0"/>
<dbReference type="EMBL" id="MAXA01000224">
    <property type="protein sequence ID" value="OHV27181.1"/>
    <property type="molecule type" value="Genomic_DNA"/>
</dbReference>
<reference evidence="4" key="1">
    <citation type="submission" date="2016-07" db="EMBL/GenBank/DDBJ databases">
        <title>Frankia sp. NRRL B-16219 Genome sequencing.</title>
        <authorList>
            <person name="Ghodhbane-Gtari F."/>
            <person name="Swanson E."/>
            <person name="Gueddou A."/>
            <person name="Louati M."/>
            <person name="Nouioui I."/>
            <person name="Hezbri K."/>
            <person name="Abebe-Akele F."/>
            <person name="Simpson S."/>
            <person name="Morris K."/>
            <person name="Thomas K."/>
            <person name="Gtari M."/>
            <person name="Tisa L.S."/>
        </authorList>
    </citation>
    <scope>NUCLEOTIDE SEQUENCE [LARGE SCALE GENOMIC DNA]</scope>
    <source>
        <strain evidence="4">NRRL B-16219</strain>
    </source>
</reference>
<dbReference type="SUPFAM" id="SSF81923">
    <property type="entry name" value="Double Clp-N motif"/>
    <property type="match status" value="2"/>
</dbReference>
<feature type="domain" description="Clp R" evidence="2">
    <location>
        <begin position="2"/>
        <end position="187"/>
    </location>
</feature>
<evidence type="ECO:0000313" key="3">
    <source>
        <dbReference type="EMBL" id="OHV27181.1"/>
    </source>
</evidence>
<dbReference type="Pfam" id="PF02861">
    <property type="entry name" value="Clp_N"/>
    <property type="match status" value="1"/>
</dbReference>
<comment type="caution">
    <text evidence="3">The sequence shown here is derived from an EMBL/GenBank/DDBJ whole genome shotgun (WGS) entry which is preliminary data.</text>
</comment>
<dbReference type="InterPro" id="IPR004176">
    <property type="entry name" value="Clp_R_N"/>
</dbReference>
<evidence type="ECO:0000313" key="4">
    <source>
        <dbReference type="Proteomes" id="UP000179769"/>
    </source>
</evidence>
<sequence length="187" mass="20006">MLERFTEESRRAVRAAVDAAVLEPGERVHTAHLLLGLAIEGGAVGRALAGLGLDEAALRGELAGARVISFGGRDLDTDALASIGVDYDAVRRAAEQRFGEGALNGALGGTLTRRPPRRSWFRRRGPVRLAGEARRALERTLRVAQAHGAKSIEPRHLLLGVLSNPSCIAVRLIERRGLTADQVRAAL</sequence>
<gene>
    <name evidence="3" type="ORF">BBK14_04660</name>
</gene>
<dbReference type="OrthoDB" id="3628183at2"/>
<dbReference type="RefSeq" id="WP_071064932.1">
    <property type="nucleotide sequence ID" value="NZ_JBFLUH010000029.1"/>
</dbReference>
<dbReference type="InterPro" id="IPR036628">
    <property type="entry name" value="Clp_N_dom_sf"/>
</dbReference>
<dbReference type="Gene3D" id="1.10.1780.10">
    <property type="entry name" value="Clp, N-terminal domain"/>
    <property type="match status" value="2"/>
</dbReference>